<dbReference type="InterPro" id="IPR005561">
    <property type="entry name" value="ANTAR"/>
</dbReference>
<organism evidence="2 3">
    <name type="scientific">Nocardia goodfellowii</name>
    <dbReference type="NCBI Taxonomy" id="882446"/>
    <lineage>
        <taxon>Bacteria</taxon>
        <taxon>Bacillati</taxon>
        <taxon>Actinomycetota</taxon>
        <taxon>Actinomycetes</taxon>
        <taxon>Mycobacteriales</taxon>
        <taxon>Nocardiaceae</taxon>
        <taxon>Nocardia</taxon>
    </lineage>
</organism>
<dbReference type="SMART" id="SM01012">
    <property type="entry name" value="ANTAR"/>
    <property type="match status" value="1"/>
</dbReference>
<comment type="caution">
    <text evidence="2">The sequence shown here is derived from an EMBL/GenBank/DDBJ whole genome shotgun (WGS) entry which is preliminary data.</text>
</comment>
<reference evidence="2 3" key="1">
    <citation type="submission" date="2021-03" db="EMBL/GenBank/DDBJ databases">
        <title>Sequencing the genomes of 1000 actinobacteria strains.</title>
        <authorList>
            <person name="Klenk H.-P."/>
        </authorList>
    </citation>
    <scope>NUCLEOTIDE SEQUENCE [LARGE SCALE GENOMIC DNA]</scope>
    <source>
        <strain evidence="2 3">DSM 45516</strain>
    </source>
</reference>
<dbReference type="InterPro" id="IPR011006">
    <property type="entry name" value="CheY-like_superfamily"/>
</dbReference>
<proteinExistence type="predicted"/>
<name>A0ABS4QRR2_9NOCA</name>
<dbReference type="Proteomes" id="UP001519325">
    <property type="component" value="Unassembled WGS sequence"/>
</dbReference>
<evidence type="ECO:0000313" key="3">
    <source>
        <dbReference type="Proteomes" id="UP001519325"/>
    </source>
</evidence>
<accession>A0ABS4QRR2</accession>
<dbReference type="EMBL" id="JAGGMR010000001">
    <property type="protein sequence ID" value="MBP2194399.1"/>
    <property type="molecule type" value="Genomic_DNA"/>
</dbReference>
<dbReference type="Pfam" id="PF03861">
    <property type="entry name" value="ANTAR"/>
    <property type="match status" value="1"/>
</dbReference>
<evidence type="ECO:0000259" key="1">
    <source>
        <dbReference type="PROSITE" id="PS50921"/>
    </source>
</evidence>
<gene>
    <name evidence="2" type="ORF">BJ987_007300</name>
</gene>
<sequence length="97" mass="10928">MTGVDGELLDPEASRAVIEQAKGALMLVYGLTAEQAFDVLRKRSQETNTKLRVLASRLVAELPEMARSRAAVAFLRGRFDHLLNHEFLWMTSEARVR</sequence>
<dbReference type="PROSITE" id="PS50921">
    <property type="entry name" value="ANTAR"/>
    <property type="match status" value="1"/>
</dbReference>
<dbReference type="InterPro" id="IPR036388">
    <property type="entry name" value="WH-like_DNA-bd_sf"/>
</dbReference>
<protein>
    <submittedName>
        <fullName evidence="2">UDP-2,3-diacylglucosamine pyrophosphatase LpxH</fullName>
    </submittedName>
</protein>
<keyword evidence="3" id="KW-1185">Reference proteome</keyword>
<evidence type="ECO:0000313" key="2">
    <source>
        <dbReference type="EMBL" id="MBP2194399.1"/>
    </source>
</evidence>
<dbReference type="Gene3D" id="1.10.10.10">
    <property type="entry name" value="Winged helix-like DNA-binding domain superfamily/Winged helix DNA-binding domain"/>
    <property type="match status" value="1"/>
</dbReference>
<dbReference type="SUPFAM" id="SSF52172">
    <property type="entry name" value="CheY-like"/>
    <property type="match status" value="1"/>
</dbReference>
<feature type="domain" description="ANTAR" evidence="1">
    <location>
        <begin position="1"/>
        <end position="59"/>
    </location>
</feature>